<accession>A0ABW3GRS9</accession>
<comment type="caution">
    <text evidence="2">The sequence shown here is derived from an EMBL/GenBank/DDBJ whole genome shotgun (WGS) entry which is preliminary data.</text>
</comment>
<reference evidence="3" key="1">
    <citation type="journal article" date="2019" name="Int. J. Syst. Evol. Microbiol.">
        <title>The Global Catalogue of Microorganisms (GCM) 10K type strain sequencing project: providing services to taxonomists for standard genome sequencing and annotation.</title>
        <authorList>
            <consortium name="The Broad Institute Genomics Platform"/>
            <consortium name="The Broad Institute Genome Sequencing Center for Infectious Disease"/>
            <person name="Wu L."/>
            <person name="Ma J."/>
        </authorList>
    </citation>
    <scope>NUCLEOTIDE SEQUENCE [LARGE SCALE GENOMIC DNA]</scope>
    <source>
        <strain evidence="3">CCUG 56752</strain>
    </source>
</reference>
<gene>
    <name evidence="2" type="ORF">ACFQ0R_12070</name>
</gene>
<dbReference type="EMBL" id="JBHTIV010000022">
    <property type="protein sequence ID" value="MFD0933336.1"/>
    <property type="molecule type" value="Genomic_DNA"/>
</dbReference>
<keyword evidence="3" id="KW-1185">Reference proteome</keyword>
<evidence type="ECO:0000313" key="2">
    <source>
        <dbReference type="EMBL" id="MFD0933336.1"/>
    </source>
</evidence>
<name>A0ABW3GRS9_9FLAO</name>
<dbReference type="Pfam" id="PF13692">
    <property type="entry name" value="Glyco_trans_1_4"/>
    <property type="match status" value="1"/>
</dbReference>
<proteinExistence type="predicted"/>
<dbReference type="Proteomes" id="UP001597049">
    <property type="component" value="Unassembled WGS sequence"/>
</dbReference>
<protein>
    <submittedName>
        <fullName evidence="2">Glycosyltransferase</fullName>
    </submittedName>
</protein>
<dbReference type="SUPFAM" id="SSF53756">
    <property type="entry name" value="UDP-Glycosyltransferase/glycogen phosphorylase"/>
    <property type="match status" value="1"/>
</dbReference>
<dbReference type="RefSeq" id="WP_379658638.1">
    <property type="nucleotide sequence ID" value="NZ_JBHTIV010000022.1"/>
</dbReference>
<keyword evidence="1" id="KW-0808">Transferase</keyword>
<dbReference type="Gene3D" id="3.40.50.2000">
    <property type="entry name" value="Glycogen Phosphorylase B"/>
    <property type="match status" value="2"/>
</dbReference>
<organism evidence="2 3">
    <name type="scientific">Psychroflexus salinarum</name>
    <dbReference type="NCBI Taxonomy" id="546024"/>
    <lineage>
        <taxon>Bacteria</taxon>
        <taxon>Pseudomonadati</taxon>
        <taxon>Bacteroidota</taxon>
        <taxon>Flavobacteriia</taxon>
        <taxon>Flavobacteriales</taxon>
        <taxon>Flavobacteriaceae</taxon>
        <taxon>Psychroflexus</taxon>
    </lineage>
</organism>
<evidence type="ECO:0000313" key="3">
    <source>
        <dbReference type="Proteomes" id="UP001597049"/>
    </source>
</evidence>
<dbReference type="PANTHER" id="PTHR46401:SF2">
    <property type="entry name" value="GLYCOSYLTRANSFERASE WBBK-RELATED"/>
    <property type="match status" value="1"/>
</dbReference>
<sequence length="394" mass="45579">MKKKTLFISRKFDLKGNSAPSRYFLDVIKRFDDLGYDITVVKLDFKSSKIRKSITTDLPYKLVLPGFISISSKLVSLKYLFLFKWKYYFGFKPEIEYYNELPSEREIKFLKGISKSEYDIVFVDYFFLAESLELFSGIKAIITHDVWHQHYSVGKNNSYFGLLTLEEEKRLLNMADLVIAISKRDRLIFENLPLTDAKVIDLYPVIKPRRIINEEFITQKVESNTIIFVGSNYRPNVYGLEWFLDQVWPLLYPRENNVRLKVIGNVKKYIRPEFLDFDDHIEFLGFVEDLSIHYDEAKLAITPLREGSGVKIKSIEAIEYGLPIISTSVGAQGLDHFAGSGIKIEDSPSSFAKSILDLFKDPSCLRYELTSLNNARDTAIENQKDLSELKAILN</sequence>
<dbReference type="CDD" id="cd03801">
    <property type="entry name" value="GT4_PimA-like"/>
    <property type="match status" value="1"/>
</dbReference>
<evidence type="ECO:0000256" key="1">
    <source>
        <dbReference type="ARBA" id="ARBA00022679"/>
    </source>
</evidence>
<dbReference type="PANTHER" id="PTHR46401">
    <property type="entry name" value="GLYCOSYLTRANSFERASE WBBK-RELATED"/>
    <property type="match status" value="1"/>
</dbReference>